<organism evidence="1 2">
    <name type="scientific">Metarhizobium album</name>
    <dbReference type="NCBI Taxonomy" id="2182425"/>
    <lineage>
        <taxon>Bacteria</taxon>
        <taxon>Pseudomonadati</taxon>
        <taxon>Pseudomonadota</taxon>
        <taxon>Alphaproteobacteria</taxon>
        <taxon>Hyphomicrobiales</taxon>
        <taxon>Rhizobiaceae</taxon>
        <taxon>Metarhizobium</taxon>
    </lineage>
</organism>
<dbReference type="Pfam" id="PF12096">
    <property type="entry name" value="DUF3572"/>
    <property type="match status" value="1"/>
</dbReference>
<reference evidence="1 2" key="1">
    <citation type="submission" date="2018-05" db="EMBL/GenBank/DDBJ databases">
        <title>The draft genome of strain NS-104.</title>
        <authorList>
            <person name="Hang P."/>
            <person name="Jiang J."/>
        </authorList>
    </citation>
    <scope>NUCLEOTIDE SEQUENCE [LARGE SCALE GENOMIC DNA]</scope>
    <source>
        <strain evidence="1 2">NS-104</strain>
    </source>
</reference>
<gene>
    <name evidence="1" type="ORF">DEM27_29035</name>
</gene>
<name>A0A2U2DHT7_9HYPH</name>
<dbReference type="Proteomes" id="UP000245252">
    <property type="component" value="Unassembled WGS sequence"/>
</dbReference>
<dbReference type="AlphaFoldDB" id="A0A2U2DHT7"/>
<sequence>MHNSSKIGAAAAADPQETAIAVLSWLANEPDMLSRFLALTGVAPGELRHAMGDTGFLAGLIDFIMGHEPTLMAFCAATDTAPETVAAAWRTLSKPGLDSGEY</sequence>
<protein>
    <submittedName>
        <fullName evidence="1">DUF3572 domain-containing protein</fullName>
    </submittedName>
</protein>
<dbReference type="EMBL" id="QFBC01000020">
    <property type="protein sequence ID" value="PWE52844.1"/>
    <property type="molecule type" value="Genomic_DNA"/>
</dbReference>
<evidence type="ECO:0000313" key="1">
    <source>
        <dbReference type="EMBL" id="PWE52844.1"/>
    </source>
</evidence>
<dbReference type="RefSeq" id="WP_109461742.1">
    <property type="nucleotide sequence ID" value="NZ_QFBC01000020.1"/>
</dbReference>
<dbReference type="OrthoDB" id="7356934at2"/>
<accession>A0A2U2DHT7</accession>
<evidence type="ECO:0000313" key="2">
    <source>
        <dbReference type="Proteomes" id="UP000245252"/>
    </source>
</evidence>
<comment type="caution">
    <text evidence="1">The sequence shown here is derived from an EMBL/GenBank/DDBJ whole genome shotgun (WGS) entry which is preliminary data.</text>
</comment>
<keyword evidence="2" id="KW-1185">Reference proteome</keyword>
<dbReference type="InterPro" id="IPR021955">
    <property type="entry name" value="DUF3572"/>
</dbReference>
<proteinExistence type="predicted"/>